<feature type="compositionally biased region" description="Low complexity" evidence="1">
    <location>
        <begin position="132"/>
        <end position="153"/>
    </location>
</feature>
<dbReference type="Proteomes" id="UP000034680">
    <property type="component" value="Unassembled WGS sequence"/>
</dbReference>
<evidence type="ECO:0000313" key="3">
    <source>
        <dbReference type="Proteomes" id="UP000034680"/>
    </source>
</evidence>
<name>A0A0G2FKJ8_9PEZI</name>
<feature type="region of interest" description="Disordered" evidence="1">
    <location>
        <begin position="339"/>
        <end position="373"/>
    </location>
</feature>
<dbReference type="STRING" id="1214573.A0A0G2FKJ8"/>
<accession>A0A0G2FKJ8</accession>
<feature type="region of interest" description="Disordered" evidence="1">
    <location>
        <begin position="298"/>
        <end position="320"/>
    </location>
</feature>
<evidence type="ECO:0000313" key="2">
    <source>
        <dbReference type="EMBL" id="KKY34877.1"/>
    </source>
</evidence>
<reference evidence="2 3" key="1">
    <citation type="submission" date="2015-05" db="EMBL/GenBank/DDBJ databases">
        <title>Distinctive expansion of gene families associated with plant cell wall degradation and secondary metabolism in the genomes of grapevine trunk pathogens.</title>
        <authorList>
            <person name="Lawrence D.P."/>
            <person name="Travadon R."/>
            <person name="Rolshausen P.E."/>
            <person name="Baumgartner K."/>
        </authorList>
    </citation>
    <scope>NUCLEOTIDE SEQUENCE [LARGE SCALE GENOMIC DNA]</scope>
    <source>
        <strain evidence="2">DA912</strain>
    </source>
</reference>
<feature type="compositionally biased region" description="Polar residues" evidence="1">
    <location>
        <begin position="27"/>
        <end position="46"/>
    </location>
</feature>
<dbReference type="AlphaFoldDB" id="A0A0G2FKJ8"/>
<feature type="compositionally biased region" description="Polar residues" evidence="1">
    <location>
        <begin position="110"/>
        <end position="124"/>
    </location>
</feature>
<evidence type="ECO:0000256" key="1">
    <source>
        <dbReference type="SAM" id="MobiDB-lite"/>
    </source>
</evidence>
<feature type="compositionally biased region" description="Low complexity" evidence="1">
    <location>
        <begin position="344"/>
        <end position="354"/>
    </location>
</feature>
<feature type="compositionally biased region" description="Low complexity" evidence="1">
    <location>
        <begin position="304"/>
        <end position="314"/>
    </location>
</feature>
<comment type="caution">
    <text evidence="2">The sequence shown here is derived from an EMBL/GenBank/DDBJ whole genome shotgun (WGS) entry which is preliminary data.</text>
</comment>
<feature type="region of interest" description="Disordered" evidence="1">
    <location>
        <begin position="385"/>
        <end position="474"/>
    </location>
</feature>
<dbReference type="OrthoDB" id="5236813at2759"/>
<feature type="compositionally biased region" description="Low complexity" evidence="1">
    <location>
        <begin position="78"/>
        <end position="91"/>
    </location>
</feature>
<feature type="compositionally biased region" description="Basic and acidic residues" evidence="1">
    <location>
        <begin position="94"/>
        <end position="103"/>
    </location>
</feature>
<gene>
    <name evidence="2" type="ORF">UCDDA912_g05149</name>
</gene>
<protein>
    <submittedName>
        <fullName evidence="2">Uncharacterized protein</fullName>
    </submittedName>
</protein>
<feature type="compositionally biased region" description="Basic and acidic residues" evidence="1">
    <location>
        <begin position="431"/>
        <end position="448"/>
    </location>
</feature>
<feature type="region of interest" description="Disordered" evidence="1">
    <location>
        <begin position="1"/>
        <end position="179"/>
    </location>
</feature>
<dbReference type="EMBL" id="LCUC01000180">
    <property type="protein sequence ID" value="KKY34877.1"/>
    <property type="molecule type" value="Genomic_DNA"/>
</dbReference>
<reference evidence="2 3" key="2">
    <citation type="submission" date="2015-05" db="EMBL/GenBank/DDBJ databases">
        <authorList>
            <person name="Morales-Cruz A."/>
            <person name="Amrine K.C."/>
            <person name="Cantu D."/>
        </authorList>
    </citation>
    <scope>NUCLEOTIDE SEQUENCE [LARGE SCALE GENOMIC DNA]</scope>
    <source>
        <strain evidence="2">DA912</strain>
    </source>
</reference>
<keyword evidence="3" id="KW-1185">Reference proteome</keyword>
<organism evidence="2 3">
    <name type="scientific">Diaporthe ampelina</name>
    <dbReference type="NCBI Taxonomy" id="1214573"/>
    <lineage>
        <taxon>Eukaryota</taxon>
        <taxon>Fungi</taxon>
        <taxon>Dikarya</taxon>
        <taxon>Ascomycota</taxon>
        <taxon>Pezizomycotina</taxon>
        <taxon>Sordariomycetes</taxon>
        <taxon>Sordariomycetidae</taxon>
        <taxon>Diaporthales</taxon>
        <taxon>Diaporthaceae</taxon>
        <taxon>Diaporthe</taxon>
    </lineage>
</organism>
<sequence>MSLGGEDVGRTGELPGAFPSEDAITKSELNTSASGTTPAGTQQHTKPYTEHDLGAHQNVAQVDGANSSGTPPQSQNIAHAAAGSGSTATPAESDPDHLLRRAGAEGVPESASQSRATPSSTQGLGSHHNGDSVLGNAAGAAAGRGSGSAQPSSLATAANPLSGPAVAADDGLGPGNAPNITEDLKAVGSGAATAATAAAIAARDAAIAVKDAAAPVVSAASTQAMQAAGYAAENAGPAASATSEQAKNAAVYAKDSAVPAANAAANTVQANAPAALGGGTTTANTATARDIVPEVPDQVKSSVAEAGEAPEAAASRQAVRDKGRVEGELLGFAAEVDADEARRQQQQQHQQHQRPAGVLPRLDSGPQTPSTGVAVVLGTDTERSFALGSHPVHGGGEAASGPAATDDVRGTGVPQTSTGAGSTPAGGDGKPAARDRPPQVEDKVPVRADEEEAVGNGPGAYKKLGSGTPSGVGQ</sequence>
<feature type="compositionally biased region" description="Polar residues" evidence="1">
    <location>
        <begin position="58"/>
        <end position="77"/>
    </location>
</feature>
<proteinExistence type="predicted"/>